<feature type="compositionally biased region" description="Polar residues" evidence="6">
    <location>
        <begin position="410"/>
        <end position="445"/>
    </location>
</feature>
<dbReference type="PANTHER" id="PTHR13489:SF0">
    <property type="entry name" value="MINI-CHROMOSOME MAINTENANCE COMPLEX-BINDING PROTEIN"/>
    <property type="match status" value="1"/>
</dbReference>
<evidence type="ECO:0000256" key="2">
    <source>
        <dbReference type="ARBA" id="ARBA00007925"/>
    </source>
</evidence>
<dbReference type="EMBL" id="VTPC01001245">
    <property type="protein sequence ID" value="KAF2902596.1"/>
    <property type="molecule type" value="Genomic_DNA"/>
</dbReference>
<dbReference type="GO" id="GO:0005634">
    <property type="term" value="C:nucleus"/>
    <property type="evidence" value="ECO:0007669"/>
    <property type="project" value="UniProtKB-SubCell"/>
</dbReference>
<evidence type="ECO:0000313" key="7">
    <source>
        <dbReference type="EMBL" id="KAF2902596.1"/>
    </source>
</evidence>
<comment type="caution">
    <text evidence="7">The sequence shown here is derived from an EMBL/GenBank/DDBJ whole genome shotgun (WGS) entry which is preliminary data.</text>
</comment>
<evidence type="ECO:0000256" key="4">
    <source>
        <dbReference type="ARBA" id="ARBA00023242"/>
    </source>
</evidence>
<comment type="similarity">
    <text evidence="2">Belongs to the MCMBP family.</text>
</comment>
<evidence type="ECO:0000256" key="3">
    <source>
        <dbReference type="ARBA" id="ARBA00015405"/>
    </source>
</evidence>
<dbReference type="PANTHER" id="PTHR13489">
    <property type="entry name" value="MINI-CHROMOSOME MAINTENANCE COMPLEX-BINDING PROTEIN"/>
    <property type="match status" value="1"/>
</dbReference>
<accession>A0A8K0GKB5</accession>
<dbReference type="AlphaFoldDB" id="A0A8K0GKB5"/>
<keyword evidence="4" id="KW-0539">Nucleus</keyword>
<protein>
    <recommendedName>
        <fullName evidence="3">Mini-chromosome maintenance complex-binding protein</fullName>
    </recommendedName>
</protein>
<keyword evidence="8" id="KW-1185">Reference proteome</keyword>
<comment type="subcellular location">
    <subcellularLocation>
        <location evidence="1">Nucleus</location>
    </subcellularLocation>
</comment>
<organism evidence="7 8">
    <name type="scientific">Ignelater luminosus</name>
    <name type="common">Cucubano</name>
    <name type="synonym">Pyrophorus luminosus</name>
    <dbReference type="NCBI Taxonomy" id="2038154"/>
    <lineage>
        <taxon>Eukaryota</taxon>
        <taxon>Metazoa</taxon>
        <taxon>Ecdysozoa</taxon>
        <taxon>Arthropoda</taxon>
        <taxon>Hexapoda</taxon>
        <taxon>Insecta</taxon>
        <taxon>Pterygota</taxon>
        <taxon>Neoptera</taxon>
        <taxon>Endopterygota</taxon>
        <taxon>Coleoptera</taxon>
        <taxon>Polyphaga</taxon>
        <taxon>Elateriformia</taxon>
        <taxon>Elateroidea</taxon>
        <taxon>Elateridae</taxon>
        <taxon>Agrypninae</taxon>
        <taxon>Pyrophorini</taxon>
        <taxon>Ignelater</taxon>
    </lineage>
</organism>
<feature type="region of interest" description="Disordered" evidence="6">
    <location>
        <begin position="48"/>
        <end position="69"/>
    </location>
</feature>
<evidence type="ECO:0000256" key="6">
    <source>
        <dbReference type="SAM" id="MobiDB-lite"/>
    </source>
</evidence>
<feature type="coiled-coil region" evidence="5">
    <location>
        <begin position="224"/>
        <end position="255"/>
    </location>
</feature>
<evidence type="ECO:0000256" key="5">
    <source>
        <dbReference type="SAM" id="Coils"/>
    </source>
</evidence>
<feature type="region of interest" description="Disordered" evidence="6">
    <location>
        <begin position="400"/>
        <end position="445"/>
    </location>
</feature>
<dbReference type="Pfam" id="PF09739">
    <property type="entry name" value="MCM_bind"/>
    <property type="match status" value="2"/>
</dbReference>
<dbReference type="GO" id="GO:0006261">
    <property type="term" value="P:DNA-templated DNA replication"/>
    <property type="evidence" value="ECO:0007669"/>
    <property type="project" value="TreeGrafter"/>
</dbReference>
<feature type="coiled-coil region" evidence="5">
    <location>
        <begin position="7"/>
        <end position="46"/>
    </location>
</feature>
<keyword evidence="5" id="KW-0175">Coiled coil</keyword>
<dbReference type="GO" id="GO:0003682">
    <property type="term" value="F:chromatin binding"/>
    <property type="evidence" value="ECO:0007669"/>
    <property type="project" value="TreeGrafter"/>
</dbReference>
<dbReference type="Proteomes" id="UP000801492">
    <property type="component" value="Unassembled WGS sequence"/>
</dbReference>
<dbReference type="OrthoDB" id="329666at2759"/>
<evidence type="ECO:0000313" key="8">
    <source>
        <dbReference type="Proteomes" id="UP000801492"/>
    </source>
</evidence>
<feature type="region of interest" description="Disordered" evidence="6">
    <location>
        <begin position="260"/>
        <end position="282"/>
    </location>
</feature>
<proteinExistence type="inferred from homology"/>
<sequence length="803" mass="92689">MEKKKILEEIKQRQLALEHEKQQKEIDTVKQEKLKAVEQIQEIAKKAIEKLSGNDEQNNVKHPPPSPNVVPEQHIKEAPVNVNLNPISNDQSPKQELNNNLNVNKNEEQKVNQPAVPQIGLNKKNLVPLPIAVSNNFSEIINNIPAAVGIMGDVSKIITRKDIPAVEPKVVSEKTEEKKNADLEHEKEKNVNILDVLRTKVEKVTVLNQNKEEPLIQHREIRSVDNIDRENKNELEELQEAKKQSQIKIVEFKEAVIEESPKEANEQKIEATQKSEDSCDKDSKVVEAKKQIDLSTEKPALKMITRLSDPELNENEYHEQFNNEKDWNSIPLLNANNLQDLPDKKLVRFYGMVQDMFNPEYYYEKYEVVDEVFLERGLMNGKYVYITQLSYKESSTKLKKRSLDSDEQMETQSLNDPQTSANESNKESCVNNENNKSQKPKTVSQEHLLNFPLPERSGKACHVKVYKDTDQIHLNNVIEMVGFLLIDPILTDVAFNEEFDNEMEIETHHPPPLLIPRIHCIKWRKMDYNNPLVNQVSLEETKMVHFYLRSEMLPLGKFTLNISHVPHSDIPDYGKRLYEFIETLVCKSHYLPMSLENMNETAFIPKKDYECNRLTSGLLQLSNNTHLVLDETKLTPGHLNESGVKAVSALADIIKHQKVTYDFNYFPMEFDCDIPILILSEGKSLLPSDFYVILKPDQDHVTTFNEICEAAKHFLKPELLNDLRVYLSLSRHGKYELSFDDVQELIQNDFVKMRQEKTVTANDLHQLLVVARLVCLSEGKTNLDVGCWKRACSLEEERRKRLI</sequence>
<gene>
    <name evidence="7" type="ORF">ILUMI_03592</name>
</gene>
<evidence type="ECO:0000256" key="1">
    <source>
        <dbReference type="ARBA" id="ARBA00004123"/>
    </source>
</evidence>
<dbReference type="InterPro" id="IPR019140">
    <property type="entry name" value="MCM_complex-bd"/>
</dbReference>
<reference evidence="7" key="1">
    <citation type="submission" date="2019-08" db="EMBL/GenBank/DDBJ databases">
        <title>The genome of the North American firefly Photinus pyralis.</title>
        <authorList>
            <consortium name="Photinus pyralis genome working group"/>
            <person name="Fallon T.R."/>
            <person name="Sander Lower S.E."/>
            <person name="Weng J.-K."/>
        </authorList>
    </citation>
    <scope>NUCLEOTIDE SEQUENCE</scope>
    <source>
        <strain evidence="7">TRF0915ILg1</strain>
        <tissue evidence="7">Whole body</tissue>
    </source>
</reference>
<name>A0A8K0GKB5_IGNLU</name>